<organism evidence="2 3">
    <name type="scientific">Hyaloperonospora arabidopsidis (strain Emoy2)</name>
    <name type="common">Downy mildew agent</name>
    <name type="synonym">Peronospora arabidopsidis</name>
    <dbReference type="NCBI Taxonomy" id="559515"/>
    <lineage>
        <taxon>Eukaryota</taxon>
        <taxon>Sar</taxon>
        <taxon>Stramenopiles</taxon>
        <taxon>Oomycota</taxon>
        <taxon>Peronosporomycetes</taxon>
        <taxon>Peronosporales</taxon>
        <taxon>Peronosporaceae</taxon>
        <taxon>Hyaloperonospora</taxon>
    </lineage>
</organism>
<reference evidence="3" key="1">
    <citation type="journal article" date="2010" name="Science">
        <title>Signatures of adaptation to obligate biotrophy in the Hyaloperonospora arabidopsidis genome.</title>
        <authorList>
            <person name="Baxter L."/>
            <person name="Tripathy S."/>
            <person name="Ishaque N."/>
            <person name="Boot N."/>
            <person name="Cabral A."/>
            <person name="Kemen E."/>
            <person name="Thines M."/>
            <person name="Ah-Fong A."/>
            <person name="Anderson R."/>
            <person name="Badejoko W."/>
            <person name="Bittner-Eddy P."/>
            <person name="Boore J.L."/>
            <person name="Chibucos M.C."/>
            <person name="Coates M."/>
            <person name="Dehal P."/>
            <person name="Delehaunty K."/>
            <person name="Dong S."/>
            <person name="Downton P."/>
            <person name="Dumas B."/>
            <person name="Fabro G."/>
            <person name="Fronick C."/>
            <person name="Fuerstenberg S.I."/>
            <person name="Fulton L."/>
            <person name="Gaulin E."/>
            <person name="Govers F."/>
            <person name="Hughes L."/>
            <person name="Humphray S."/>
            <person name="Jiang R.H."/>
            <person name="Judelson H."/>
            <person name="Kamoun S."/>
            <person name="Kyung K."/>
            <person name="Meijer H."/>
            <person name="Minx P."/>
            <person name="Morris P."/>
            <person name="Nelson J."/>
            <person name="Phuntumart V."/>
            <person name="Qutob D."/>
            <person name="Rehmany A."/>
            <person name="Rougon-Cardoso A."/>
            <person name="Ryden P."/>
            <person name="Torto-Alalibo T."/>
            <person name="Studholme D."/>
            <person name="Wang Y."/>
            <person name="Win J."/>
            <person name="Wood J."/>
            <person name="Clifton S.W."/>
            <person name="Rogers J."/>
            <person name="Van den Ackerveken G."/>
            <person name="Jones J.D."/>
            <person name="McDowell J.M."/>
            <person name="Beynon J."/>
            <person name="Tyler B.M."/>
        </authorList>
    </citation>
    <scope>NUCLEOTIDE SEQUENCE [LARGE SCALE GENOMIC DNA]</scope>
    <source>
        <strain evidence="3">Emoy2</strain>
    </source>
</reference>
<dbReference type="EnsemblProtists" id="HpaT801870">
    <property type="protein sequence ID" value="HpaP801870"/>
    <property type="gene ID" value="HpaG801870"/>
</dbReference>
<name>M4B6G9_HYAAE</name>
<feature type="region of interest" description="Disordered" evidence="1">
    <location>
        <begin position="177"/>
        <end position="201"/>
    </location>
</feature>
<proteinExistence type="predicted"/>
<sequence length="311" mass="33904">MDALTALHTTPCMGSAIITNPLEEEHEQVLQQRESAQRRSQIMATLESHTDYVFTPLSLEERLRQTTGQSLAPWAIDPAADTPEEVEAGNIFRELAFKEDNAFIRWVHKARRLSSTSALRASADKADVRLERKLRYDFAKLRAKGQLRVMFGTRYAAAVPMIASPHWASVVDPPAALTTGEKHKGPQVDPTQGIPATSPDTSIDYEDEVVEVPSPHGTGGSNSGQATPVAVGVLAAAHEALIHEVSSLRETLSQTQRTLDAIQAPLSTFETSQTWTKVQLDLLIRMQQPVAKPTSAAQAPADQLGTNPNMD</sequence>
<dbReference type="Proteomes" id="UP000011713">
    <property type="component" value="Unassembled WGS sequence"/>
</dbReference>
<protein>
    <submittedName>
        <fullName evidence="2">Uncharacterized protein</fullName>
    </submittedName>
</protein>
<dbReference type="HOGENOM" id="CLU_051764_0_0_1"/>
<reference evidence="2" key="2">
    <citation type="submission" date="2015-06" db="UniProtKB">
        <authorList>
            <consortium name="EnsemblProtists"/>
        </authorList>
    </citation>
    <scope>IDENTIFICATION</scope>
    <source>
        <strain evidence="2">Emoy2</strain>
    </source>
</reference>
<dbReference type="InParanoid" id="M4B6G9"/>
<keyword evidence="3" id="KW-1185">Reference proteome</keyword>
<accession>M4B6G9</accession>
<dbReference type="AlphaFoldDB" id="M4B6G9"/>
<evidence type="ECO:0000256" key="1">
    <source>
        <dbReference type="SAM" id="MobiDB-lite"/>
    </source>
</evidence>
<evidence type="ECO:0000313" key="3">
    <source>
        <dbReference type="Proteomes" id="UP000011713"/>
    </source>
</evidence>
<dbReference type="EMBL" id="JH598543">
    <property type="status" value="NOT_ANNOTATED_CDS"/>
    <property type="molecule type" value="Genomic_DNA"/>
</dbReference>
<evidence type="ECO:0000313" key="2">
    <source>
        <dbReference type="EnsemblProtists" id="HpaP801870"/>
    </source>
</evidence>
<dbReference type="VEuPathDB" id="FungiDB:HpaG801870"/>